<dbReference type="RefSeq" id="WP_091499059.1">
    <property type="nucleotide sequence ID" value="NZ_FODJ01000010.1"/>
</dbReference>
<feature type="transmembrane region" description="Helical" evidence="7">
    <location>
        <begin position="78"/>
        <end position="99"/>
    </location>
</feature>
<name>A0A1H8RBG1_9BACI</name>
<dbReference type="Gene3D" id="1.10.3720.10">
    <property type="entry name" value="MetI-like"/>
    <property type="match status" value="1"/>
</dbReference>
<evidence type="ECO:0000256" key="1">
    <source>
        <dbReference type="ARBA" id="ARBA00004651"/>
    </source>
</evidence>
<proteinExistence type="inferred from homology"/>
<dbReference type="InterPro" id="IPR000515">
    <property type="entry name" value="MetI-like"/>
</dbReference>
<evidence type="ECO:0000256" key="5">
    <source>
        <dbReference type="ARBA" id="ARBA00022989"/>
    </source>
</evidence>
<dbReference type="OrthoDB" id="5174895at2"/>
<evidence type="ECO:0000256" key="6">
    <source>
        <dbReference type="ARBA" id="ARBA00023136"/>
    </source>
</evidence>
<comment type="similarity">
    <text evidence="7">Belongs to the binding-protein-dependent transport system permease family.</text>
</comment>
<sequence>MLAIKKGNKKKWWRSYAFYFILPSLLLYLTFVFFPTIRSIPLSFTNWDGLSDPRFIGLSNFEQIFTSQRVRNALTNTLLLTVSLVILENIVALALALIVDNVFKMKNMFRVAFYLPVLISGIVMGFIWRIIYNYNFGVINQFLERINLDWLKFDWLGDPDLALFSIVIATVWKSSGYFMIIYLAALQGVPQDLYEAARIDGANRIQQFRKITWPLLASSVTVCVILSTINSLKVFDQIAIMTDGGPGFSTETLTYIIFKVAFAEGRPGYGTALALVLFIIIMLITIVQVRVMRKREVQL</sequence>
<comment type="subcellular location">
    <subcellularLocation>
        <location evidence="1 7">Cell membrane</location>
        <topology evidence="1 7">Multi-pass membrane protein</topology>
    </subcellularLocation>
</comment>
<keyword evidence="10" id="KW-1185">Reference proteome</keyword>
<protein>
    <submittedName>
        <fullName evidence="9">Raffinose/stachyose/melibiose transport system permease protein</fullName>
    </submittedName>
</protein>
<evidence type="ECO:0000256" key="4">
    <source>
        <dbReference type="ARBA" id="ARBA00022692"/>
    </source>
</evidence>
<dbReference type="InterPro" id="IPR051393">
    <property type="entry name" value="ABC_transporter_permease"/>
</dbReference>
<keyword evidence="6 7" id="KW-0472">Membrane</keyword>
<dbReference type="PROSITE" id="PS50928">
    <property type="entry name" value="ABC_TM1"/>
    <property type="match status" value="1"/>
</dbReference>
<dbReference type="InterPro" id="IPR035906">
    <property type="entry name" value="MetI-like_sf"/>
</dbReference>
<accession>A0A1H8RBG1</accession>
<dbReference type="GO" id="GO:0005886">
    <property type="term" value="C:plasma membrane"/>
    <property type="evidence" value="ECO:0007669"/>
    <property type="project" value="UniProtKB-SubCell"/>
</dbReference>
<feature type="transmembrane region" description="Helical" evidence="7">
    <location>
        <begin position="161"/>
        <end position="185"/>
    </location>
</feature>
<evidence type="ECO:0000256" key="2">
    <source>
        <dbReference type="ARBA" id="ARBA00022448"/>
    </source>
</evidence>
<evidence type="ECO:0000259" key="8">
    <source>
        <dbReference type="PROSITE" id="PS50928"/>
    </source>
</evidence>
<evidence type="ECO:0000313" key="9">
    <source>
        <dbReference type="EMBL" id="SEO63627.1"/>
    </source>
</evidence>
<feature type="transmembrane region" description="Helical" evidence="7">
    <location>
        <begin position="111"/>
        <end position="131"/>
    </location>
</feature>
<dbReference type="PANTHER" id="PTHR30193:SF41">
    <property type="entry name" value="DIACETYLCHITOBIOSE UPTAKE SYSTEM PERMEASE PROTEIN NGCF"/>
    <property type="match status" value="1"/>
</dbReference>
<keyword evidence="5 7" id="KW-1133">Transmembrane helix</keyword>
<organism evidence="9 10">
    <name type="scientific">Amphibacillus marinus</name>
    <dbReference type="NCBI Taxonomy" id="872970"/>
    <lineage>
        <taxon>Bacteria</taxon>
        <taxon>Bacillati</taxon>
        <taxon>Bacillota</taxon>
        <taxon>Bacilli</taxon>
        <taxon>Bacillales</taxon>
        <taxon>Bacillaceae</taxon>
        <taxon>Amphibacillus</taxon>
    </lineage>
</organism>
<feature type="domain" description="ABC transmembrane type-1" evidence="8">
    <location>
        <begin position="74"/>
        <end position="288"/>
    </location>
</feature>
<dbReference type="SUPFAM" id="SSF160964">
    <property type="entry name" value="MalF N-terminal region-like"/>
    <property type="match status" value="1"/>
</dbReference>
<dbReference type="Proteomes" id="UP000199300">
    <property type="component" value="Unassembled WGS sequence"/>
</dbReference>
<gene>
    <name evidence="9" type="ORF">SAMN04488134_11023</name>
</gene>
<feature type="transmembrane region" description="Helical" evidence="7">
    <location>
        <begin position="211"/>
        <end position="229"/>
    </location>
</feature>
<dbReference type="GO" id="GO:0055085">
    <property type="term" value="P:transmembrane transport"/>
    <property type="evidence" value="ECO:0007669"/>
    <property type="project" value="InterPro"/>
</dbReference>
<dbReference type="STRING" id="872970.SAMN04488134_11023"/>
<keyword evidence="4 7" id="KW-0812">Transmembrane</keyword>
<evidence type="ECO:0000313" key="10">
    <source>
        <dbReference type="Proteomes" id="UP000199300"/>
    </source>
</evidence>
<keyword evidence="2 7" id="KW-0813">Transport</keyword>
<feature type="transmembrane region" description="Helical" evidence="7">
    <location>
        <begin position="16"/>
        <end position="37"/>
    </location>
</feature>
<keyword evidence="3" id="KW-1003">Cell membrane</keyword>
<reference evidence="9 10" key="1">
    <citation type="submission" date="2016-10" db="EMBL/GenBank/DDBJ databases">
        <authorList>
            <person name="de Groot N.N."/>
        </authorList>
    </citation>
    <scope>NUCLEOTIDE SEQUENCE [LARGE SCALE GENOMIC DNA]</scope>
    <source>
        <strain evidence="9 10">CGMCC 1.10434</strain>
    </source>
</reference>
<dbReference type="PANTHER" id="PTHR30193">
    <property type="entry name" value="ABC TRANSPORTER PERMEASE PROTEIN"/>
    <property type="match status" value="1"/>
</dbReference>
<dbReference type="AlphaFoldDB" id="A0A1H8RBG1"/>
<evidence type="ECO:0000256" key="7">
    <source>
        <dbReference type="RuleBase" id="RU363032"/>
    </source>
</evidence>
<dbReference type="EMBL" id="FODJ01000010">
    <property type="protein sequence ID" value="SEO63627.1"/>
    <property type="molecule type" value="Genomic_DNA"/>
</dbReference>
<feature type="transmembrane region" description="Helical" evidence="7">
    <location>
        <begin position="269"/>
        <end position="289"/>
    </location>
</feature>
<dbReference type="Pfam" id="PF00528">
    <property type="entry name" value="BPD_transp_1"/>
    <property type="match status" value="1"/>
</dbReference>
<evidence type="ECO:0000256" key="3">
    <source>
        <dbReference type="ARBA" id="ARBA00022475"/>
    </source>
</evidence>
<dbReference type="CDD" id="cd06261">
    <property type="entry name" value="TM_PBP2"/>
    <property type="match status" value="1"/>
</dbReference>
<dbReference type="SUPFAM" id="SSF161098">
    <property type="entry name" value="MetI-like"/>
    <property type="match status" value="1"/>
</dbReference>